<dbReference type="PANTHER" id="PTHR43433:SF3">
    <property type="entry name" value="NON-HEME CHLOROPEROXIDASE"/>
    <property type="match status" value="1"/>
</dbReference>
<protein>
    <submittedName>
        <fullName evidence="3">Alpha/beta hydrolase</fullName>
    </submittedName>
</protein>
<dbReference type="InterPro" id="IPR029058">
    <property type="entry name" value="AB_hydrolase_fold"/>
</dbReference>
<dbReference type="EMBL" id="JBEPCV010000026">
    <property type="protein sequence ID" value="MER6906932.1"/>
    <property type="molecule type" value="Genomic_DNA"/>
</dbReference>
<dbReference type="Proteomes" id="UP001490330">
    <property type="component" value="Unassembled WGS sequence"/>
</dbReference>
<dbReference type="Gene3D" id="3.40.50.1820">
    <property type="entry name" value="alpha/beta hydrolase"/>
    <property type="match status" value="1"/>
</dbReference>
<feature type="region of interest" description="Disordered" evidence="1">
    <location>
        <begin position="1"/>
        <end position="21"/>
    </location>
</feature>
<reference evidence="3 4" key="1">
    <citation type="submission" date="2024-06" db="EMBL/GenBank/DDBJ databases">
        <title>The Natural Products Discovery Center: Release of the First 8490 Sequenced Strains for Exploring Actinobacteria Biosynthetic Diversity.</title>
        <authorList>
            <person name="Kalkreuter E."/>
            <person name="Kautsar S.A."/>
            <person name="Yang D."/>
            <person name="Bader C.D."/>
            <person name="Teijaro C.N."/>
            <person name="Fluegel L."/>
            <person name="Davis C.M."/>
            <person name="Simpson J.R."/>
            <person name="Lauterbach L."/>
            <person name="Steele A.D."/>
            <person name="Gui C."/>
            <person name="Meng S."/>
            <person name="Li G."/>
            <person name="Viehrig K."/>
            <person name="Ye F."/>
            <person name="Su P."/>
            <person name="Kiefer A.F."/>
            <person name="Nichols A."/>
            <person name="Cepeda A.J."/>
            <person name="Yan W."/>
            <person name="Fan B."/>
            <person name="Jiang Y."/>
            <person name="Adhikari A."/>
            <person name="Zheng C.-J."/>
            <person name="Schuster L."/>
            <person name="Cowan T.M."/>
            <person name="Smanski M.J."/>
            <person name="Chevrette M.G."/>
            <person name="De Carvalho L.P.S."/>
            <person name="Shen B."/>
        </authorList>
    </citation>
    <scope>NUCLEOTIDE SEQUENCE [LARGE SCALE GENOMIC DNA]</scope>
    <source>
        <strain evidence="3 4">NPDC000632</strain>
    </source>
</reference>
<gene>
    <name evidence="3" type="ORF">ABT322_25000</name>
</gene>
<accession>A0ABV1VK98</accession>
<dbReference type="SUPFAM" id="SSF53474">
    <property type="entry name" value="alpha/beta-Hydrolases"/>
    <property type="match status" value="1"/>
</dbReference>
<evidence type="ECO:0000313" key="4">
    <source>
        <dbReference type="Proteomes" id="UP001490330"/>
    </source>
</evidence>
<dbReference type="PANTHER" id="PTHR43433">
    <property type="entry name" value="HYDROLASE, ALPHA/BETA FOLD FAMILY PROTEIN"/>
    <property type="match status" value="1"/>
</dbReference>
<evidence type="ECO:0000259" key="2">
    <source>
        <dbReference type="Pfam" id="PF00561"/>
    </source>
</evidence>
<keyword evidence="4" id="KW-1185">Reference proteome</keyword>
<dbReference type="InterPro" id="IPR000073">
    <property type="entry name" value="AB_hydrolase_1"/>
</dbReference>
<feature type="domain" description="AB hydrolase-1" evidence="2">
    <location>
        <begin position="43"/>
        <end position="279"/>
    </location>
</feature>
<proteinExistence type="predicted"/>
<dbReference type="Pfam" id="PF00561">
    <property type="entry name" value="Abhydrolase_1"/>
    <property type="match status" value="1"/>
</dbReference>
<name>A0ABV1VK98_9ACTN</name>
<organism evidence="3 4">
    <name type="scientific">Streptomyces flaveolus</name>
    <dbReference type="NCBI Taxonomy" id="67297"/>
    <lineage>
        <taxon>Bacteria</taxon>
        <taxon>Bacillati</taxon>
        <taxon>Actinomycetota</taxon>
        <taxon>Actinomycetes</taxon>
        <taxon>Kitasatosporales</taxon>
        <taxon>Streptomycetaceae</taxon>
        <taxon>Streptomyces</taxon>
    </lineage>
</organism>
<dbReference type="GO" id="GO:0016787">
    <property type="term" value="F:hydrolase activity"/>
    <property type="evidence" value="ECO:0007669"/>
    <property type="project" value="UniProtKB-KW"/>
</dbReference>
<dbReference type="PRINTS" id="PR00111">
    <property type="entry name" value="ABHYDROLASE"/>
</dbReference>
<comment type="caution">
    <text evidence="3">The sequence shown here is derived from an EMBL/GenBank/DDBJ whole genome shotgun (WGS) entry which is preliminary data.</text>
</comment>
<dbReference type="InterPro" id="IPR050471">
    <property type="entry name" value="AB_hydrolase"/>
</dbReference>
<keyword evidence="3" id="KW-0378">Hydrolase</keyword>
<evidence type="ECO:0000256" key="1">
    <source>
        <dbReference type="SAM" id="MobiDB-lite"/>
    </source>
</evidence>
<sequence length="293" mass="32757">MARPRRPAETGARPETTTEGEPMFFETYDGTRLAYEEHGEGDPLLFVASWALNGDMWEYQIPYFVERGYRCVTFDRRGHGRSERPSRGYDLDTSADDIAALLDHLGLRDVTMIGHSVGGAEVARYLARHGRERVAQVAFVSAVLPFLLLTDDNPDGAPEAALEATLHAFRTDRPKWFADRAQPWFATHLGNDVSPALIDWTMRQCLSTAPWALARLFEAAFRYDHRAALAAVDVPALVVHGTADASAQIERTGRRTARIVPGAELIEYPNAGHGLFITHRDRLNADLLKFLER</sequence>
<evidence type="ECO:0000313" key="3">
    <source>
        <dbReference type="EMBL" id="MER6906932.1"/>
    </source>
</evidence>
<dbReference type="RefSeq" id="WP_350722767.1">
    <property type="nucleotide sequence ID" value="NZ_JBEPCO010000038.1"/>
</dbReference>